<comment type="caution">
    <text evidence="2">The sequence shown here is derived from an EMBL/GenBank/DDBJ whole genome shotgun (WGS) entry which is preliminary data.</text>
</comment>
<evidence type="ECO:0000313" key="3">
    <source>
        <dbReference type="Proteomes" id="UP000656881"/>
    </source>
</evidence>
<dbReference type="Proteomes" id="UP000656881">
    <property type="component" value="Unassembled WGS sequence"/>
</dbReference>
<evidence type="ECO:0000256" key="1">
    <source>
        <dbReference type="SAM" id="MobiDB-lite"/>
    </source>
</evidence>
<organism evidence="2 3">
    <name type="scientific">Streptomyces lasiicapitis</name>
    <dbReference type="NCBI Taxonomy" id="1923961"/>
    <lineage>
        <taxon>Bacteria</taxon>
        <taxon>Bacillati</taxon>
        <taxon>Actinomycetota</taxon>
        <taxon>Actinomycetes</taxon>
        <taxon>Kitasatosporales</taxon>
        <taxon>Streptomycetaceae</taxon>
        <taxon>Streptomyces</taxon>
    </lineage>
</organism>
<reference evidence="3" key="1">
    <citation type="journal article" date="2019" name="Int. J. Syst. Evol. Microbiol.">
        <title>The Global Catalogue of Microorganisms (GCM) 10K type strain sequencing project: providing services to taxonomists for standard genome sequencing and annotation.</title>
        <authorList>
            <consortium name="The Broad Institute Genomics Platform"/>
            <consortium name="The Broad Institute Genome Sequencing Center for Infectious Disease"/>
            <person name="Wu L."/>
            <person name="Ma J."/>
        </authorList>
    </citation>
    <scope>NUCLEOTIDE SEQUENCE [LARGE SCALE GENOMIC DNA]</scope>
    <source>
        <strain evidence="3">CGMCC 4.7349</strain>
    </source>
</reference>
<evidence type="ECO:0000313" key="2">
    <source>
        <dbReference type="EMBL" id="GGO52861.1"/>
    </source>
</evidence>
<dbReference type="EMBL" id="BMNG01000014">
    <property type="protein sequence ID" value="GGO52861.1"/>
    <property type="molecule type" value="Genomic_DNA"/>
</dbReference>
<keyword evidence="3" id="KW-1185">Reference proteome</keyword>
<sequence>MSDAGRRALRTLVQTLFALAAAVPLLADDPAVRELPGVALAVAVAGALSRLMSAPAVERLLPAWLRGADGGRGRSGPSAEVTHDQP</sequence>
<evidence type="ECO:0008006" key="4">
    <source>
        <dbReference type="Google" id="ProtNLM"/>
    </source>
</evidence>
<accession>A0ABQ2MHV1</accession>
<dbReference type="RefSeq" id="WP_229697293.1">
    <property type="nucleotide sequence ID" value="NZ_BMNG01000014.1"/>
</dbReference>
<feature type="region of interest" description="Disordered" evidence="1">
    <location>
        <begin position="66"/>
        <end position="86"/>
    </location>
</feature>
<proteinExistence type="predicted"/>
<gene>
    <name evidence="2" type="ORF">GCM10012286_58870</name>
</gene>
<name>A0ABQ2MHV1_9ACTN</name>
<protein>
    <recommendedName>
        <fullName evidence="4">Holin</fullName>
    </recommendedName>
</protein>